<comment type="caution">
    <text evidence="3">The sequence shown here is derived from an EMBL/GenBank/DDBJ whole genome shotgun (WGS) entry which is preliminary data.</text>
</comment>
<keyword evidence="4" id="KW-1185">Reference proteome</keyword>
<feature type="transmembrane region" description="Helical" evidence="2">
    <location>
        <begin position="109"/>
        <end position="132"/>
    </location>
</feature>
<evidence type="ECO:0000313" key="3">
    <source>
        <dbReference type="EMBL" id="KAE9617571.1"/>
    </source>
</evidence>
<dbReference type="OrthoDB" id="10512647at2759"/>
<dbReference type="Proteomes" id="UP000447434">
    <property type="component" value="Chromosome 3"/>
</dbReference>
<gene>
    <name evidence="3" type="ORF">Lalb_Chr03g0036761</name>
</gene>
<keyword evidence="2" id="KW-1133">Transmembrane helix</keyword>
<feature type="region of interest" description="Disordered" evidence="1">
    <location>
        <begin position="71"/>
        <end position="99"/>
    </location>
</feature>
<keyword evidence="2" id="KW-0812">Transmembrane</keyword>
<name>A0A6A4QU25_LUPAL</name>
<reference evidence="4" key="1">
    <citation type="journal article" date="2020" name="Nat. Commun.">
        <title>Genome sequence of the cluster root forming white lupin.</title>
        <authorList>
            <person name="Hufnagel B."/>
            <person name="Marques A."/>
            <person name="Soriano A."/>
            <person name="Marques L."/>
            <person name="Divol F."/>
            <person name="Doumas P."/>
            <person name="Sallet E."/>
            <person name="Mancinotti D."/>
            <person name="Carrere S."/>
            <person name="Marande W."/>
            <person name="Arribat S."/>
            <person name="Keller J."/>
            <person name="Huneau C."/>
            <person name="Blein T."/>
            <person name="Aime D."/>
            <person name="Laguerre M."/>
            <person name="Taylor J."/>
            <person name="Schubert V."/>
            <person name="Nelson M."/>
            <person name="Geu-Flores F."/>
            <person name="Crespi M."/>
            <person name="Gallardo-Guerrero K."/>
            <person name="Delaux P.-M."/>
            <person name="Salse J."/>
            <person name="Berges H."/>
            <person name="Guyot R."/>
            <person name="Gouzy J."/>
            <person name="Peret B."/>
        </authorList>
    </citation>
    <scope>NUCLEOTIDE SEQUENCE [LARGE SCALE GENOMIC DNA]</scope>
    <source>
        <strain evidence="4">cv. Amiga</strain>
    </source>
</reference>
<accession>A0A6A4QU25</accession>
<evidence type="ECO:0000313" key="4">
    <source>
        <dbReference type="Proteomes" id="UP000447434"/>
    </source>
</evidence>
<proteinExistence type="predicted"/>
<protein>
    <submittedName>
        <fullName evidence="3">Uncharacterized protein</fullName>
    </submittedName>
</protein>
<dbReference type="AlphaFoldDB" id="A0A6A4QU25"/>
<keyword evidence="2" id="KW-0472">Membrane</keyword>
<dbReference type="EMBL" id="WOCE01000003">
    <property type="protein sequence ID" value="KAE9617571.1"/>
    <property type="molecule type" value="Genomic_DNA"/>
</dbReference>
<evidence type="ECO:0000256" key="2">
    <source>
        <dbReference type="SAM" id="Phobius"/>
    </source>
</evidence>
<organism evidence="3 4">
    <name type="scientific">Lupinus albus</name>
    <name type="common">White lupine</name>
    <name type="synonym">Lupinus termis</name>
    <dbReference type="NCBI Taxonomy" id="3870"/>
    <lineage>
        <taxon>Eukaryota</taxon>
        <taxon>Viridiplantae</taxon>
        <taxon>Streptophyta</taxon>
        <taxon>Embryophyta</taxon>
        <taxon>Tracheophyta</taxon>
        <taxon>Spermatophyta</taxon>
        <taxon>Magnoliopsida</taxon>
        <taxon>eudicotyledons</taxon>
        <taxon>Gunneridae</taxon>
        <taxon>Pentapetalae</taxon>
        <taxon>rosids</taxon>
        <taxon>fabids</taxon>
        <taxon>Fabales</taxon>
        <taxon>Fabaceae</taxon>
        <taxon>Papilionoideae</taxon>
        <taxon>50 kb inversion clade</taxon>
        <taxon>genistoids sensu lato</taxon>
        <taxon>core genistoids</taxon>
        <taxon>Genisteae</taxon>
        <taxon>Lupinus</taxon>
    </lineage>
</organism>
<evidence type="ECO:0000256" key="1">
    <source>
        <dbReference type="SAM" id="MobiDB-lite"/>
    </source>
</evidence>
<feature type="compositionally biased region" description="Polar residues" evidence="1">
    <location>
        <begin position="83"/>
        <end position="99"/>
    </location>
</feature>
<sequence>MKGLVPYTPLISRAKPPMLARVGKLPCCPYFSRATLLSACKKCSKTAKLRCREKSRLNFARGTIRAQASNVSFGPADDRSNNAKDSQNVFEGSSINDSSSKIAKPLNRIPYPISIALVLFGCALVFSLIAFLKEGP</sequence>